<evidence type="ECO:0000313" key="3">
    <source>
        <dbReference type="Proteomes" id="UP001604002"/>
    </source>
</evidence>
<evidence type="ECO:0000259" key="1">
    <source>
        <dbReference type="Pfam" id="PF10090"/>
    </source>
</evidence>
<reference evidence="2 3" key="1">
    <citation type="submission" date="2024-02" db="EMBL/GenBank/DDBJ databases">
        <title>Expansion and revision of Xanthobacter and proposal of Roseixanthobacter gen. nov.</title>
        <authorList>
            <person name="Soltysiak M.P.M."/>
            <person name="Jalihal A."/>
            <person name="Ory A."/>
            <person name="Chrisophersen C."/>
            <person name="Lee A.D."/>
            <person name="Boulton J."/>
            <person name="Springer M."/>
        </authorList>
    </citation>
    <scope>NUCLEOTIDE SEQUENCE [LARGE SCALE GENOMIC DNA]</scope>
    <source>
        <strain evidence="2 3">23A</strain>
    </source>
</reference>
<organism evidence="2 3">
    <name type="scientific">Xanthobacter oligotrophicus</name>
    <dbReference type="NCBI Taxonomy" id="2607286"/>
    <lineage>
        <taxon>Bacteria</taxon>
        <taxon>Pseudomonadati</taxon>
        <taxon>Pseudomonadota</taxon>
        <taxon>Alphaproteobacteria</taxon>
        <taxon>Hyphomicrobiales</taxon>
        <taxon>Xanthobacteraceae</taxon>
        <taxon>Xanthobacter</taxon>
    </lineage>
</organism>
<evidence type="ECO:0000313" key="2">
    <source>
        <dbReference type="EMBL" id="MFG1374498.1"/>
    </source>
</evidence>
<dbReference type="Gene3D" id="1.10.287.130">
    <property type="match status" value="1"/>
</dbReference>
<dbReference type="InterPro" id="IPR018762">
    <property type="entry name" value="ChpT_C"/>
</dbReference>
<accession>A0ABW7A0T4</accession>
<sequence length="233" mass="24106">MSTEKTAIQSPATEKSAAAAPVVTLAVSALDLGALLCSRVCHDVISPVGAIVNGLEVLEDEDAADMRDVALDLIAKSARQASARLQFTRLAFGAAGSAGARLDLGDAEQVVRPVIEDGRTRVEWSLPRELLPKNRVKLLLNLVLLAGTTIPRGGVIRISAAGEGDATGFVLASTGEKARIPEGLQALVDGAAPEGGLDAHSVQPFYAGMLARDCAIAIRFAQEGDTVTISTPS</sequence>
<dbReference type="NCBIfam" id="NF046018">
    <property type="entry name" value="HisPtaseChptBrucRhz"/>
    <property type="match status" value="1"/>
</dbReference>
<feature type="domain" description="Histidine phosphotransferase ChpT C-terminal" evidence="1">
    <location>
        <begin position="105"/>
        <end position="225"/>
    </location>
</feature>
<keyword evidence="3" id="KW-1185">Reference proteome</keyword>
<name>A0ABW7A0T4_9HYPH</name>
<dbReference type="Pfam" id="PF10090">
    <property type="entry name" value="HPTransfase"/>
    <property type="match status" value="1"/>
</dbReference>
<dbReference type="Proteomes" id="UP001604002">
    <property type="component" value="Unassembled WGS sequence"/>
</dbReference>
<dbReference type="Gene3D" id="3.30.565.10">
    <property type="entry name" value="Histidine kinase-like ATPase, C-terminal domain"/>
    <property type="match status" value="1"/>
</dbReference>
<comment type="caution">
    <text evidence="2">The sequence shown here is derived from an EMBL/GenBank/DDBJ whole genome shotgun (WGS) entry which is preliminary data.</text>
</comment>
<proteinExistence type="predicted"/>
<protein>
    <submittedName>
        <fullName evidence="2">Histidine phosphotransferase family protein</fullName>
    </submittedName>
</protein>
<gene>
    <name evidence="2" type="ORF">V5F32_20165</name>
</gene>
<dbReference type="EMBL" id="JBAFVH010000013">
    <property type="protein sequence ID" value="MFG1374498.1"/>
    <property type="molecule type" value="Genomic_DNA"/>
</dbReference>
<dbReference type="InterPro" id="IPR036890">
    <property type="entry name" value="HATPase_C_sf"/>
</dbReference>
<dbReference type="RefSeq" id="WP_393994142.1">
    <property type="nucleotide sequence ID" value="NZ_JBAFVH010000013.1"/>
</dbReference>